<dbReference type="Proteomes" id="UP001311232">
    <property type="component" value="Unassembled WGS sequence"/>
</dbReference>
<name>A0AAV9RM68_9TELE</name>
<feature type="compositionally biased region" description="Basic and acidic residues" evidence="1">
    <location>
        <begin position="50"/>
        <end position="60"/>
    </location>
</feature>
<evidence type="ECO:0000313" key="2">
    <source>
        <dbReference type="EMBL" id="KAK5610038.1"/>
    </source>
</evidence>
<dbReference type="AlphaFoldDB" id="A0AAV9RM68"/>
<organism evidence="2 3">
    <name type="scientific">Crenichthys baileyi</name>
    <name type="common">White River springfish</name>
    <dbReference type="NCBI Taxonomy" id="28760"/>
    <lineage>
        <taxon>Eukaryota</taxon>
        <taxon>Metazoa</taxon>
        <taxon>Chordata</taxon>
        <taxon>Craniata</taxon>
        <taxon>Vertebrata</taxon>
        <taxon>Euteleostomi</taxon>
        <taxon>Actinopterygii</taxon>
        <taxon>Neopterygii</taxon>
        <taxon>Teleostei</taxon>
        <taxon>Neoteleostei</taxon>
        <taxon>Acanthomorphata</taxon>
        <taxon>Ovalentaria</taxon>
        <taxon>Atherinomorphae</taxon>
        <taxon>Cyprinodontiformes</taxon>
        <taxon>Goodeidae</taxon>
        <taxon>Crenichthys</taxon>
    </lineage>
</organism>
<evidence type="ECO:0000313" key="3">
    <source>
        <dbReference type="Proteomes" id="UP001311232"/>
    </source>
</evidence>
<reference evidence="2 3" key="1">
    <citation type="submission" date="2021-06" db="EMBL/GenBank/DDBJ databases">
        <authorList>
            <person name="Palmer J.M."/>
        </authorList>
    </citation>
    <scope>NUCLEOTIDE SEQUENCE [LARGE SCALE GENOMIC DNA]</scope>
    <source>
        <strain evidence="2 3">MEX-2019</strain>
        <tissue evidence="2">Muscle</tissue>
    </source>
</reference>
<keyword evidence="3" id="KW-1185">Reference proteome</keyword>
<gene>
    <name evidence="2" type="ORF">CRENBAI_014352</name>
</gene>
<accession>A0AAV9RM68</accession>
<feature type="non-terminal residue" evidence="2">
    <location>
        <position position="1"/>
    </location>
</feature>
<feature type="region of interest" description="Disordered" evidence="1">
    <location>
        <begin position="1"/>
        <end position="60"/>
    </location>
</feature>
<feature type="compositionally biased region" description="Basic residues" evidence="1">
    <location>
        <begin position="1"/>
        <end position="11"/>
    </location>
</feature>
<comment type="caution">
    <text evidence="2">The sequence shown here is derived from an EMBL/GenBank/DDBJ whole genome shotgun (WGS) entry which is preliminary data.</text>
</comment>
<sequence>RQSVHSRKKGRGATQEEQEHPPTTQRQGLHHPGGQLQARRRHSHSHPQQARHDSKGQSRG</sequence>
<evidence type="ECO:0000256" key="1">
    <source>
        <dbReference type="SAM" id="MobiDB-lite"/>
    </source>
</evidence>
<protein>
    <submittedName>
        <fullName evidence="2">Uncharacterized protein</fullName>
    </submittedName>
</protein>
<feature type="non-terminal residue" evidence="2">
    <location>
        <position position="60"/>
    </location>
</feature>
<proteinExistence type="predicted"/>
<dbReference type="EMBL" id="JAHHUM010001725">
    <property type="protein sequence ID" value="KAK5610038.1"/>
    <property type="molecule type" value="Genomic_DNA"/>
</dbReference>